<comment type="caution">
    <text evidence="8">The sequence shown here is derived from an EMBL/GenBank/DDBJ whole genome shotgun (WGS) entry which is preliminary data.</text>
</comment>
<dbReference type="OrthoDB" id="5501545at2"/>
<dbReference type="InterPro" id="IPR011009">
    <property type="entry name" value="Kinase-like_dom_sf"/>
</dbReference>
<evidence type="ECO:0000256" key="4">
    <source>
        <dbReference type="ARBA" id="ARBA00022840"/>
    </source>
</evidence>
<dbReference type="GO" id="GO:0004674">
    <property type="term" value="F:protein serine/threonine kinase activity"/>
    <property type="evidence" value="ECO:0007669"/>
    <property type="project" value="UniProtKB-KW"/>
</dbReference>
<evidence type="ECO:0000256" key="3">
    <source>
        <dbReference type="ARBA" id="ARBA00022777"/>
    </source>
</evidence>
<proteinExistence type="predicted"/>
<feature type="binding site" evidence="5">
    <location>
        <position position="68"/>
    </location>
    <ligand>
        <name>ATP</name>
        <dbReference type="ChEBI" id="CHEBI:30616"/>
    </ligand>
</feature>
<evidence type="ECO:0000256" key="6">
    <source>
        <dbReference type="SAM" id="MobiDB-lite"/>
    </source>
</evidence>
<dbReference type="Gene3D" id="3.30.200.20">
    <property type="entry name" value="Phosphorylase Kinase, domain 1"/>
    <property type="match status" value="1"/>
</dbReference>
<keyword evidence="9" id="KW-1185">Reference proteome</keyword>
<dbReference type="EMBL" id="SSMQ01000004">
    <property type="protein sequence ID" value="TKD12016.1"/>
    <property type="molecule type" value="Genomic_DNA"/>
</dbReference>
<keyword evidence="4 5" id="KW-0067">ATP-binding</keyword>
<dbReference type="PROSITE" id="PS00107">
    <property type="entry name" value="PROTEIN_KINASE_ATP"/>
    <property type="match status" value="1"/>
</dbReference>
<evidence type="ECO:0000256" key="2">
    <source>
        <dbReference type="ARBA" id="ARBA00022741"/>
    </source>
</evidence>
<keyword evidence="1" id="KW-0808">Transferase</keyword>
<dbReference type="SMART" id="SM00220">
    <property type="entry name" value="S_TKc"/>
    <property type="match status" value="1"/>
</dbReference>
<dbReference type="Pfam" id="PF00069">
    <property type="entry name" value="Pkinase"/>
    <property type="match status" value="1"/>
</dbReference>
<reference evidence="8 9" key="1">
    <citation type="submission" date="2019-04" db="EMBL/GenBank/DDBJ databases">
        <authorList>
            <person name="Li Y."/>
            <person name="Wang J."/>
        </authorList>
    </citation>
    <scope>NUCLEOTIDE SEQUENCE [LARGE SCALE GENOMIC DNA]</scope>
    <source>
        <strain evidence="8 9">DSM 14668</strain>
    </source>
</reference>
<dbReference type="PROSITE" id="PS00108">
    <property type="entry name" value="PROTEIN_KINASE_ST"/>
    <property type="match status" value="1"/>
</dbReference>
<feature type="region of interest" description="Disordered" evidence="6">
    <location>
        <begin position="322"/>
        <end position="378"/>
    </location>
</feature>
<dbReference type="Gene3D" id="1.10.510.10">
    <property type="entry name" value="Transferase(Phosphotransferase) domain 1"/>
    <property type="match status" value="1"/>
</dbReference>
<protein>
    <submittedName>
        <fullName evidence="8">Serine/threonine protein kinase</fullName>
    </submittedName>
</protein>
<evidence type="ECO:0000256" key="1">
    <source>
        <dbReference type="ARBA" id="ARBA00022679"/>
    </source>
</evidence>
<dbReference type="CDD" id="cd14014">
    <property type="entry name" value="STKc_PknB_like"/>
    <property type="match status" value="1"/>
</dbReference>
<dbReference type="AlphaFoldDB" id="A0A4U1JJM1"/>
<feature type="domain" description="Protein kinase" evidence="7">
    <location>
        <begin position="39"/>
        <end position="315"/>
    </location>
</feature>
<gene>
    <name evidence="8" type="ORF">E8A74_05215</name>
</gene>
<sequence length="1094" mass="117103">MVARYRVAARSRAGTGLRVTGAESSGTDPRIGTLAAGKYRVLRLIGRGGMGSVYEAQNVAIGKRVALKFLRTPAGADASVRARFHREARAVSAIESAHIVQIFDTGETEAGEPFLVMELLQGEDLATRLRRLGRMSVPQAAAIAAQALRGLRRAHTAGVVHRDLKPQNVFLVDADDGKTHVKIVDFGLSKVLGSEAELVAASSLSAQDPLTRVGTPVGTPFYMSPEQIEALDDIDPRTDIWSMGAILYEALAGAPPFSEPTFARLVIAICHRDPPDLGSLVPGLPEPLGRVVRRAMARDRGERFPAAEEFLTALLEAVPDLERSQGPGSMRVEAAPARPSLPTLDADTPMNPRPGPTAPGDVEAPREKSDSGAEAPGAELRTYTVGGATLWLSASPAFSLWRGEVNAPDRLRVETRDGGLFELRLSPVGVLRLGRVERVGDERNELVYPDVASRLAATLRHDGVRWWLRRRTECSVPVQVGAHALARGEEAALVHGTFVQVGGMRATMVDRRYVTPTVPAGTVDATTGLLGRAGLEQEIASFLQRKRGGALLLVKAQPSAARAGGAEYPAGALAAVAIHRASPGVAVGLVEETAVVLVAGEAAEVAEKGRAWVASARTAVDGRSFACGYWTLSGDGSDAGRELELALHAMSAFSETSGQAVAALRSSVPGARVSSVQEVLGASIDTKRTTLLFAIEEQKALDAVGPHVVAALEKELAAVAATHAGQAAIVAPMAPGVVAACVTRKVDAVALGSAVQCDWHARPPILDGKVELPRTLSWEVLHGDVQTRAQELARECADPHGVLSALSGGLPYPISGRVHAAIAASSGIERVKMLFDVLEGTWRFIATVLLSAYFARRPAEGGSEVAPGFDVMVELYKRHGSRDGFALGTWREIARAAAKGFEGRDDPIGALVRDVLGVRLSQNQTFETLSNLMQVERNSFAHGHYNEARAAADLPEFEQMTRTLLRALRPLCAWTLVTVEKTEPDLYGDLQTVEFIDHTGPFNTGTRRRLGLNSPMRLANVTYLARWREGLVLPLEPFLRRVAHEDKFDVYWMEHLPRAGTCLMSSVVGGPSIKVPGDVRRLPPLLRIVMERSS</sequence>
<dbReference type="PROSITE" id="PS50011">
    <property type="entry name" value="PROTEIN_KINASE_DOM"/>
    <property type="match status" value="1"/>
</dbReference>
<evidence type="ECO:0000313" key="8">
    <source>
        <dbReference type="EMBL" id="TKD12016.1"/>
    </source>
</evidence>
<keyword evidence="8" id="KW-0723">Serine/threonine-protein kinase</keyword>
<keyword evidence="2 5" id="KW-0547">Nucleotide-binding</keyword>
<dbReference type="PANTHER" id="PTHR43289:SF6">
    <property type="entry name" value="SERINE_THREONINE-PROTEIN KINASE NEKL-3"/>
    <property type="match status" value="1"/>
</dbReference>
<dbReference type="Proteomes" id="UP000309215">
    <property type="component" value="Unassembled WGS sequence"/>
</dbReference>
<organism evidence="8 9">
    <name type="scientific">Polyangium fumosum</name>
    <dbReference type="NCBI Taxonomy" id="889272"/>
    <lineage>
        <taxon>Bacteria</taxon>
        <taxon>Pseudomonadati</taxon>
        <taxon>Myxococcota</taxon>
        <taxon>Polyangia</taxon>
        <taxon>Polyangiales</taxon>
        <taxon>Polyangiaceae</taxon>
        <taxon>Polyangium</taxon>
    </lineage>
</organism>
<evidence type="ECO:0000313" key="9">
    <source>
        <dbReference type="Proteomes" id="UP000309215"/>
    </source>
</evidence>
<dbReference type="PANTHER" id="PTHR43289">
    <property type="entry name" value="MITOGEN-ACTIVATED PROTEIN KINASE KINASE KINASE 20-RELATED"/>
    <property type="match status" value="1"/>
</dbReference>
<name>A0A4U1JJM1_9BACT</name>
<evidence type="ECO:0000256" key="5">
    <source>
        <dbReference type="PROSITE-ProRule" id="PRU10141"/>
    </source>
</evidence>
<dbReference type="InterPro" id="IPR017441">
    <property type="entry name" value="Protein_kinase_ATP_BS"/>
</dbReference>
<dbReference type="GO" id="GO:0005524">
    <property type="term" value="F:ATP binding"/>
    <property type="evidence" value="ECO:0007669"/>
    <property type="project" value="UniProtKB-UniRule"/>
</dbReference>
<evidence type="ECO:0000259" key="7">
    <source>
        <dbReference type="PROSITE" id="PS50011"/>
    </source>
</evidence>
<dbReference type="InterPro" id="IPR000719">
    <property type="entry name" value="Prot_kinase_dom"/>
</dbReference>
<dbReference type="SUPFAM" id="SSF56112">
    <property type="entry name" value="Protein kinase-like (PK-like)"/>
    <property type="match status" value="1"/>
</dbReference>
<accession>A0A4U1JJM1</accession>
<dbReference type="InterPro" id="IPR008271">
    <property type="entry name" value="Ser/Thr_kinase_AS"/>
</dbReference>
<keyword evidence="3 8" id="KW-0418">Kinase</keyword>